<reference evidence="2 3" key="1">
    <citation type="submission" date="2021-03" db="EMBL/GenBank/DDBJ databases">
        <authorList>
            <person name="Kim M.K."/>
        </authorList>
    </citation>
    <scope>NUCLEOTIDE SEQUENCE [LARGE SCALE GENOMIC DNA]</scope>
    <source>
        <strain evidence="2 3">BT507</strain>
    </source>
</reference>
<dbReference type="Proteomes" id="UP000670527">
    <property type="component" value="Unassembled WGS sequence"/>
</dbReference>
<dbReference type="EMBL" id="JAGETX010000029">
    <property type="protein sequence ID" value="MBO3273266.1"/>
    <property type="molecule type" value="Genomic_DNA"/>
</dbReference>
<proteinExistence type="predicted"/>
<dbReference type="InterPro" id="IPR047650">
    <property type="entry name" value="Transpos_IS110"/>
</dbReference>
<evidence type="ECO:0000313" key="3">
    <source>
        <dbReference type="Proteomes" id="UP000670527"/>
    </source>
</evidence>
<dbReference type="RefSeq" id="WP_208309406.1">
    <property type="nucleotide sequence ID" value="NZ_JAGETX010000029.1"/>
</dbReference>
<feature type="domain" description="Transposase IS110-like N-terminal" evidence="1">
    <location>
        <begin position="15"/>
        <end position="128"/>
    </location>
</feature>
<dbReference type="Pfam" id="PF01548">
    <property type="entry name" value="DEDD_Tnp_IS110"/>
    <property type="match status" value="1"/>
</dbReference>
<evidence type="ECO:0000313" key="2">
    <source>
        <dbReference type="EMBL" id="MBO3273266.1"/>
    </source>
</evidence>
<keyword evidence="3" id="KW-1185">Reference proteome</keyword>
<protein>
    <submittedName>
        <fullName evidence="2">Transposase</fullName>
    </submittedName>
</protein>
<dbReference type="PANTHER" id="PTHR33055">
    <property type="entry name" value="TRANSPOSASE FOR INSERTION SEQUENCE ELEMENT IS1111A"/>
    <property type="match status" value="1"/>
</dbReference>
<accession>A0ABS3THZ0</accession>
<dbReference type="PANTHER" id="PTHR33055:SF17">
    <property type="entry name" value="THIRD ORF IN TRANSPOSON ISC1491"/>
    <property type="match status" value="1"/>
</dbReference>
<evidence type="ECO:0000259" key="1">
    <source>
        <dbReference type="Pfam" id="PF01548"/>
    </source>
</evidence>
<name>A0ABS3THZ0_9BACT</name>
<organism evidence="2 3">
    <name type="scientific">Hymenobacter defluvii</name>
    <dbReference type="NCBI Taxonomy" id="2054411"/>
    <lineage>
        <taxon>Bacteria</taxon>
        <taxon>Pseudomonadati</taxon>
        <taxon>Bacteroidota</taxon>
        <taxon>Cytophagia</taxon>
        <taxon>Cytophagales</taxon>
        <taxon>Hymenobacteraceae</taxon>
        <taxon>Hymenobacter</taxon>
    </lineage>
</organism>
<comment type="caution">
    <text evidence="2">The sequence shown here is derived from an EMBL/GenBank/DDBJ whole genome shotgun (WGS) entry which is preliminary data.</text>
</comment>
<dbReference type="InterPro" id="IPR002525">
    <property type="entry name" value="Transp_IS110-like_N"/>
</dbReference>
<sequence>MPSANPLIPPLKYVVGIDIAKSSFVACFGQADSHQQLLFGKETAFENTLGGFASLLSWVARQQAVAVPLWFVVEATGVYYEELAYLLADQQPLLSVLLPNKVKHFARSTELKSKTDQLDARLLCRLGLERALPAW</sequence>
<gene>
    <name evidence="2" type="ORF">J4D97_21640</name>
</gene>